<dbReference type="PIRSF" id="PIRSF000428">
    <property type="entry name" value="P_Ac_trans"/>
    <property type="match status" value="1"/>
</dbReference>
<comment type="similarity">
    <text evidence="3">Belongs to the phosphate acetyltransferase and butyryltransferase family.</text>
</comment>
<dbReference type="STRING" id="862515.HMPREF0658_1640"/>
<dbReference type="NCBIfam" id="NF007233">
    <property type="entry name" value="PRK09653.1"/>
    <property type="match status" value="1"/>
</dbReference>
<dbReference type="NCBIfam" id="TIGR00651">
    <property type="entry name" value="pta"/>
    <property type="match status" value="1"/>
</dbReference>
<proteinExistence type="inferred from homology"/>
<dbReference type="EC" id="2.3.1.8" evidence="4"/>
<dbReference type="PANTHER" id="PTHR43356">
    <property type="entry name" value="PHOSPHATE ACETYLTRANSFERASE"/>
    <property type="match status" value="1"/>
</dbReference>
<protein>
    <recommendedName>
        <fullName evidence="5">Phosphate acetyltransferase</fullName>
        <ecNumber evidence="4">2.3.1.8</ecNumber>
    </recommendedName>
    <alternativeName>
        <fullName evidence="8">Phosphotransacetylase</fullName>
    </alternativeName>
</protein>
<evidence type="ECO:0000256" key="6">
    <source>
        <dbReference type="ARBA" id="ARBA00022679"/>
    </source>
</evidence>
<sequence>MLLLQSRNDKHFIIIINDEMDLLNQIIARAKSNKQRIVLPEATEERTLKAADRVLADDVADLILIGNSDEIHALAGQYGLKHIGKATIVDPENNPKSEAYAQLLAELRKKKGMTIEEARKLVKNPLYLGCMIIKTEDADGQVSGALSTTGDTLRPALQIIKCAPGISCVSGGMLLITKAKEYGDDGVLVVGDVAVTPVPDAEQLAQIAVCTAQTARAVAGIKEPRVAMLSFSTKGSANHEVVDKVVEATRLAHEMAPDLKLDGELQADAALVPAVGAKKAPGSDIAGKANVLIVPNLEVGNISYKMVERLGGAIAIGPVLQGIARPVNDLSRGCCIDDIYYMVAITACQAMDAKKKD</sequence>
<evidence type="ECO:0000256" key="5">
    <source>
        <dbReference type="ARBA" id="ARBA00021528"/>
    </source>
</evidence>
<keyword evidence="11" id="KW-1185">Reference proteome</keyword>
<dbReference type="InterPro" id="IPR042112">
    <property type="entry name" value="P_AcTrfase_dom2"/>
</dbReference>
<evidence type="ECO:0000256" key="4">
    <source>
        <dbReference type="ARBA" id="ARBA00012707"/>
    </source>
</evidence>
<dbReference type="Gene3D" id="3.40.50.10950">
    <property type="match status" value="1"/>
</dbReference>
<comment type="caution">
    <text evidence="10">The sequence shown here is derived from an EMBL/GenBank/DDBJ whole genome shotgun (WGS) entry which is preliminary data.</text>
</comment>
<dbReference type="Gene3D" id="3.40.50.10750">
    <property type="entry name" value="Isocitrate/Isopropylmalate dehydrogenase-like"/>
    <property type="match status" value="1"/>
</dbReference>
<evidence type="ECO:0000256" key="2">
    <source>
        <dbReference type="ARBA" id="ARBA00004989"/>
    </source>
</evidence>
<dbReference type="InterPro" id="IPR012147">
    <property type="entry name" value="P_Ac_Bu_trans"/>
</dbReference>
<dbReference type="InterPro" id="IPR050500">
    <property type="entry name" value="Phos_Acetyltrans/Butyryltrans"/>
</dbReference>
<dbReference type="EMBL" id="AEEI01000050">
    <property type="protein sequence ID" value="EFM01520.1"/>
    <property type="molecule type" value="Genomic_DNA"/>
</dbReference>
<comment type="catalytic activity">
    <reaction evidence="1">
        <text>acetyl-CoA + phosphate = acetyl phosphate + CoA</text>
        <dbReference type="Rhea" id="RHEA:19521"/>
        <dbReference type="ChEBI" id="CHEBI:22191"/>
        <dbReference type="ChEBI" id="CHEBI:43474"/>
        <dbReference type="ChEBI" id="CHEBI:57287"/>
        <dbReference type="ChEBI" id="CHEBI:57288"/>
        <dbReference type="EC" id="2.3.1.8"/>
    </reaction>
</comment>
<comment type="pathway">
    <text evidence="2">Metabolic intermediate biosynthesis; acetyl-CoA biosynthesis; acetyl-CoA from acetate: step 2/2.</text>
</comment>
<organism evidence="10 11">
    <name type="scientific">Hoylesella marshii DSM 16973 = JCM 13450</name>
    <dbReference type="NCBI Taxonomy" id="862515"/>
    <lineage>
        <taxon>Bacteria</taxon>
        <taxon>Pseudomonadati</taxon>
        <taxon>Bacteroidota</taxon>
        <taxon>Bacteroidia</taxon>
        <taxon>Bacteroidales</taxon>
        <taxon>Prevotellaceae</taxon>
        <taxon>Hoylesella</taxon>
    </lineage>
</organism>
<dbReference type="Proteomes" id="UP000004394">
    <property type="component" value="Unassembled WGS sequence"/>
</dbReference>
<dbReference type="InterPro" id="IPR002505">
    <property type="entry name" value="PTA_PTB"/>
</dbReference>
<dbReference type="SUPFAM" id="SSF53659">
    <property type="entry name" value="Isocitrate/Isopropylmalate dehydrogenase-like"/>
    <property type="match status" value="1"/>
</dbReference>
<evidence type="ECO:0000256" key="3">
    <source>
        <dbReference type="ARBA" id="ARBA00005656"/>
    </source>
</evidence>
<dbReference type="eggNOG" id="COG0280">
    <property type="taxonomic scope" value="Bacteria"/>
</dbReference>
<dbReference type="HOGENOM" id="CLU_019723_0_1_10"/>
<feature type="domain" description="Phosphate acetyl/butaryl transferase" evidence="9">
    <location>
        <begin position="22"/>
        <end position="347"/>
    </location>
</feature>
<dbReference type="InterPro" id="IPR004614">
    <property type="entry name" value="P_AcTrfase"/>
</dbReference>
<evidence type="ECO:0000256" key="1">
    <source>
        <dbReference type="ARBA" id="ARBA00000705"/>
    </source>
</evidence>
<name>E0NTY7_9BACT</name>
<evidence type="ECO:0000256" key="7">
    <source>
        <dbReference type="ARBA" id="ARBA00023315"/>
    </source>
</evidence>
<keyword evidence="6 10" id="KW-0808">Transferase</keyword>
<accession>E0NTY7</accession>
<reference evidence="10" key="1">
    <citation type="submission" date="2010-07" db="EMBL/GenBank/DDBJ databases">
        <authorList>
            <person name="Muzny D."/>
            <person name="Qin X."/>
            <person name="Deng J."/>
            <person name="Jiang H."/>
            <person name="Liu Y."/>
            <person name="Qu J."/>
            <person name="Song X.-Z."/>
            <person name="Zhang L."/>
            <person name="Thornton R."/>
            <person name="Coyle M."/>
            <person name="Francisco L."/>
            <person name="Jackson L."/>
            <person name="Javaid M."/>
            <person name="Korchina V."/>
            <person name="Kovar C."/>
            <person name="Mata R."/>
            <person name="Mathew T."/>
            <person name="Ngo R."/>
            <person name="Nguyen L."/>
            <person name="Nguyen N."/>
            <person name="Okwuonu G."/>
            <person name="Ongeri F."/>
            <person name="Pham C."/>
            <person name="Simmons D."/>
            <person name="Wilczek-Boney K."/>
            <person name="Hale W."/>
            <person name="Jakkamsetti A."/>
            <person name="Pham P."/>
            <person name="Ruth R."/>
            <person name="San Lucas F."/>
            <person name="Warren J."/>
            <person name="Zhang J."/>
            <person name="Zhao Z."/>
            <person name="Zhou C."/>
            <person name="Zhu D."/>
            <person name="Lee S."/>
            <person name="Bess C."/>
            <person name="Blankenburg K."/>
            <person name="Forbes L."/>
            <person name="Fu Q."/>
            <person name="Gubbala S."/>
            <person name="Hirani K."/>
            <person name="Jayaseelan J.C."/>
            <person name="Lara F."/>
            <person name="Munidasa M."/>
            <person name="Palculict T."/>
            <person name="Patil S."/>
            <person name="Pu L.-L."/>
            <person name="Saada N."/>
            <person name="Tang L."/>
            <person name="Weissenberger G."/>
            <person name="Zhu Y."/>
            <person name="Hemphill L."/>
            <person name="Shang Y."/>
            <person name="Youmans B."/>
            <person name="Ayvaz T."/>
            <person name="Ross M."/>
            <person name="Santibanez J."/>
            <person name="Aqrawi P."/>
            <person name="Gross S."/>
            <person name="Joshi V."/>
            <person name="Fowler G."/>
            <person name="Nazareth L."/>
            <person name="Reid J."/>
            <person name="Worley K."/>
            <person name="Petrosino J."/>
            <person name="Highlander S."/>
            <person name="Gibbs R."/>
        </authorList>
    </citation>
    <scope>NUCLEOTIDE SEQUENCE [LARGE SCALE GENOMIC DNA]</scope>
    <source>
        <strain evidence="10">DSM 16973</strain>
    </source>
</reference>
<evidence type="ECO:0000259" key="9">
    <source>
        <dbReference type="Pfam" id="PF01515"/>
    </source>
</evidence>
<dbReference type="Pfam" id="PF01515">
    <property type="entry name" value="PTA_PTB"/>
    <property type="match status" value="1"/>
</dbReference>
<gene>
    <name evidence="10" type="primary">pta</name>
    <name evidence="10" type="ORF">HMPREF0658_1640</name>
</gene>
<evidence type="ECO:0000313" key="10">
    <source>
        <dbReference type="EMBL" id="EFM01520.1"/>
    </source>
</evidence>
<evidence type="ECO:0000313" key="11">
    <source>
        <dbReference type="Proteomes" id="UP000004394"/>
    </source>
</evidence>
<dbReference type="InterPro" id="IPR042113">
    <property type="entry name" value="P_AcTrfase_dom1"/>
</dbReference>
<dbReference type="PANTHER" id="PTHR43356:SF3">
    <property type="entry name" value="PHOSPHATE ACETYLTRANSFERASE"/>
    <property type="match status" value="1"/>
</dbReference>
<evidence type="ECO:0000256" key="8">
    <source>
        <dbReference type="ARBA" id="ARBA00031108"/>
    </source>
</evidence>
<dbReference type="GO" id="GO:0008959">
    <property type="term" value="F:phosphate acetyltransferase activity"/>
    <property type="evidence" value="ECO:0007669"/>
    <property type="project" value="UniProtKB-EC"/>
</dbReference>
<keyword evidence="7 10" id="KW-0012">Acyltransferase</keyword>
<dbReference type="AlphaFoldDB" id="E0NTY7"/>